<keyword evidence="2" id="KW-0326">Glycosidase</keyword>
<dbReference type="GO" id="GO:0030247">
    <property type="term" value="F:polysaccharide binding"/>
    <property type="evidence" value="ECO:0007669"/>
    <property type="project" value="InterPro"/>
</dbReference>
<name>A0AA96FBS0_9MICO</name>
<organism evidence="4 5">
    <name type="scientific">Demequina capsici</name>
    <dbReference type="NCBI Taxonomy" id="3075620"/>
    <lineage>
        <taxon>Bacteria</taxon>
        <taxon>Bacillati</taxon>
        <taxon>Actinomycetota</taxon>
        <taxon>Actinomycetes</taxon>
        <taxon>Micrococcales</taxon>
        <taxon>Demequinaceae</taxon>
        <taxon>Demequina</taxon>
    </lineage>
</organism>
<dbReference type="AlphaFoldDB" id="A0AA96FBS0"/>
<reference evidence="4 5" key="1">
    <citation type="submission" date="2023-09" db="EMBL/GenBank/DDBJ databases">
        <title>Demequina sp. a novel bacteria isolated from Capsicum annuum.</title>
        <authorList>
            <person name="Humaira Z."/>
            <person name="Lee J."/>
            <person name="Cho D."/>
        </authorList>
    </citation>
    <scope>NUCLEOTIDE SEQUENCE [LARGE SCALE GENOMIC DNA]</scope>
    <source>
        <strain evidence="4 5">OYTSA14</strain>
    </source>
</reference>
<evidence type="ECO:0000313" key="4">
    <source>
        <dbReference type="EMBL" id="WNM25385.1"/>
    </source>
</evidence>
<evidence type="ECO:0000256" key="3">
    <source>
        <dbReference type="SAM" id="MobiDB-lite"/>
    </source>
</evidence>
<feature type="compositionally biased region" description="Acidic residues" evidence="3">
    <location>
        <begin position="1"/>
        <end position="11"/>
    </location>
</feature>
<keyword evidence="1" id="KW-0378">Hydrolase</keyword>
<keyword evidence="5" id="KW-1185">Reference proteome</keyword>
<dbReference type="GO" id="GO:0004553">
    <property type="term" value="F:hydrolase activity, hydrolyzing O-glycosyl compounds"/>
    <property type="evidence" value="ECO:0007669"/>
    <property type="project" value="InterPro"/>
</dbReference>
<feature type="region of interest" description="Disordered" evidence="3">
    <location>
        <begin position="1"/>
        <end position="35"/>
    </location>
</feature>
<dbReference type="Gene3D" id="2.60.40.290">
    <property type="match status" value="1"/>
</dbReference>
<proteinExistence type="predicted"/>
<evidence type="ECO:0000313" key="5">
    <source>
        <dbReference type="Proteomes" id="UP001304125"/>
    </source>
</evidence>
<feature type="compositionally biased region" description="Low complexity" evidence="3">
    <location>
        <begin position="14"/>
        <end position="28"/>
    </location>
</feature>
<dbReference type="InterPro" id="IPR012291">
    <property type="entry name" value="CBM2_carb-bd_dom_sf"/>
</dbReference>
<protein>
    <submittedName>
        <fullName evidence="4">Uncharacterized protein</fullName>
    </submittedName>
</protein>
<dbReference type="Proteomes" id="UP001304125">
    <property type="component" value="Chromosome"/>
</dbReference>
<sequence length="143" mass="13564">MADDSPTDPIDEQAPTTLPLPTTGPALGSAQDGDPTVVLPAEAIAAALAGDAAGSAPPSVQPVGAHGASDAAPAGGVTTWTVRIGLGDATATDVTGGSLTDQADGVVTVASEEGAKPIASGKTVTFTVTGTGEPSGLDIACTS</sequence>
<evidence type="ECO:0000256" key="1">
    <source>
        <dbReference type="ARBA" id="ARBA00022801"/>
    </source>
</evidence>
<accession>A0AA96FBS0</accession>
<dbReference type="EMBL" id="CP134879">
    <property type="protein sequence ID" value="WNM25385.1"/>
    <property type="molecule type" value="Genomic_DNA"/>
</dbReference>
<dbReference type="RefSeq" id="WP_313500296.1">
    <property type="nucleotide sequence ID" value="NZ_CP134879.1"/>
</dbReference>
<feature type="region of interest" description="Disordered" evidence="3">
    <location>
        <begin position="51"/>
        <end position="75"/>
    </location>
</feature>
<evidence type="ECO:0000256" key="2">
    <source>
        <dbReference type="ARBA" id="ARBA00023295"/>
    </source>
</evidence>
<gene>
    <name evidence="4" type="ORF">RN606_04345</name>
</gene>